<feature type="region of interest" description="Disordered" evidence="1">
    <location>
        <begin position="432"/>
        <end position="453"/>
    </location>
</feature>
<evidence type="ECO:0000313" key="2">
    <source>
        <dbReference type="EMBL" id="KZV17452.1"/>
    </source>
</evidence>
<keyword evidence="3" id="KW-1185">Reference proteome</keyword>
<evidence type="ECO:0000313" key="3">
    <source>
        <dbReference type="Proteomes" id="UP000250235"/>
    </source>
</evidence>
<feature type="region of interest" description="Disordered" evidence="1">
    <location>
        <begin position="1021"/>
        <end position="1042"/>
    </location>
</feature>
<feature type="compositionally biased region" description="Low complexity" evidence="1">
    <location>
        <begin position="1029"/>
        <end position="1042"/>
    </location>
</feature>
<dbReference type="AlphaFoldDB" id="A0A2Z7A9B4"/>
<name>A0A2Z7A9B4_9LAMI</name>
<sequence>MQSNATPTDLDTSRIMQSNATPTALDTSCIMQSNATPTALDTSCIMQSNATPTALDTSCIMQSNATPTALDTSCIMQSNATPTALDTSRIMQSNATPTDLDTMNSNAYVSSGSSLNEEQLCLRLEESDDDVSQQRFTAEEQPVVATQHTTTQQDLTAAGANATPIDLATSRITQSNATPIDLAMSRITQSNATPTDLATTGITQANDTADTSTAEATISTIPTVNDEAVNSTHTRQQEVQLESDTRSNNDNHQVASEDPNIFIQSATQGEQGANHFELDLRWNRNHPPEQVIATLTSAVGHLLMKNSFAYVSITVGRRSIKKNSIACVIIASHVQGEQRCLRQRYRRNTNHHENSTAYVILIVFKGNRSGYVSIADRGRKKAKGFAAQIGVLLKGIPAITMGDGVPFPSAKVLSMRTVHTYIVTNTTIDARTESEEPGMAKTPKAKKKPSSADEMPVDMFAEFTASKKRSATEADAPIITKKRRTGKSKPSVSQAKLDIVQVATDVEPIQIVDPTHVAATVPSPMLKRKSRKRRLVLSRDSDDESVGTEEIIKKADAAVVISTVDADIAKVLEETLALGVTATERESQGVDEALFEEDFARWLDDFVARHNEPELVSTNNEAQGTGSINSVVDKEVNMPIDDLLIQISDDLLLPITTAEVTMIKLGTFSTSGDKGNGKLVEDEQVTASHAQELFALICRDVEVMVQVRDSVMQAVVDFFASFSLNNMPDIESLKDLKEKERLMLAWAETTTLAIAVRRQLYVLIKYRELLLRTVLESYQRYLTPDLPWNVVAVQVANLLSVAHSHSLEDLKAHQQELNIEMVQSNSSLPAIDYIDSGDVRLAHFYSIANSTCWVRPVILMDGVWTPVQGPDFWRSGCHLSLFLNKLRMPAPAIHEIFASHVSLIEPDQYWTTFPWLMRIWRWTKVCEEIVQFNMIGGLRPVRKDVCQDITVFNLGVERIPADFLHVFAQVDLVSSDVSTVYRSPSPPSPGVDSLEHDLRFALGPAIFSRVEQEERLYFVQSPDSPPAVSPHHASSSSSTDVSLHFDSTDVPVHAQAATHAPASVDFTKLAEILEDLQSSLAQRIHDSNCEMLSKLNSVELGVRGDLLKMQSLLRQSFETACRVLERQSNSHTAQITDLKKGLMAPVGTIFGDLFDIKKKQREQDARLIAMDEQIAAIRNEHLDFQSKIAADILSLSTQVGDIADFLRSDAAKKGEMGSSSRPTAVRAQTQTLPPTTGTFEERVTQARRHIYRDWTSNKYRRGC</sequence>
<gene>
    <name evidence="2" type="ORF">F511_32931</name>
</gene>
<proteinExistence type="predicted"/>
<feature type="compositionally biased region" description="Polar residues" evidence="1">
    <location>
        <begin position="229"/>
        <end position="242"/>
    </location>
</feature>
<evidence type="ECO:0000256" key="1">
    <source>
        <dbReference type="SAM" id="MobiDB-lite"/>
    </source>
</evidence>
<organism evidence="2 3">
    <name type="scientific">Dorcoceras hygrometricum</name>
    <dbReference type="NCBI Taxonomy" id="472368"/>
    <lineage>
        <taxon>Eukaryota</taxon>
        <taxon>Viridiplantae</taxon>
        <taxon>Streptophyta</taxon>
        <taxon>Embryophyta</taxon>
        <taxon>Tracheophyta</taxon>
        <taxon>Spermatophyta</taxon>
        <taxon>Magnoliopsida</taxon>
        <taxon>eudicotyledons</taxon>
        <taxon>Gunneridae</taxon>
        <taxon>Pentapetalae</taxon>
        <taxon>asterids</taxon>
        <taxon>lamiids</taxon>
        <taxon>Lamiales</taxon>
        <taxon>Gesneriaceae</taxon>
        <taxon>Didymocarpoideae</taxon>
        <taxon>Trichosporeae</taxon>
        <taxon>Loxocarpinae</taxon>
        <taxon>Dorcoceras</taxon>
    </lineage>
</organism>
<protein>
    <submittedName>
        <fullName evidence="2">Uncharacterized protein</fullName>
    </submittedName>
</protein>
<feature type="region of interest" description="Disordered" evidence="1">
    <location>
        <begin position="229"/>
        <end position="258"/>
    </location>
</feature>
<reference evidence="2 3" key="1">
    <citation type="journal article" date="2015" name="Proc. Natl. Acad. Sci. U.S.A.">
        <title>The resurrection genome of Boea hygrometrica: A blueprint for survival of dehydration.</title>
        <authorList>
            <person name="Xiao L."/>
            <person name="Yang G."/>
            <person name="Zhang L."/>
            <person name="Yang X."/>
            <person name="Zhao S."/>
            <person name="Ji Z."/>
            <person name="Zhou Q."/>
            <person name="Hu M."/>
            <person name="Wang Y."/>
            <person name="Chen M."/>
            <person name="Xu Y."/>
            <person name="Jin H."/>
            <person name="Xiao X."/>
            <person name="Hu G."/>
            <person name="Bao F."/>
            <person name="Hu Y."/>
            <person name="Wan P."/>
            <person name="Li L."/>
            <person name="Deng X."/>
            <person name="Kuang T."/>
            <person name="Xiang C."/>
            <person name="Zhu J.K."/>
            <person name="Oliver M.J."/>
            <person name="He Y."/>
        </authorList>
    </citation>
    <scope>NUCLEOTIDE SEQUENCE [LARGE SCALE GENOMIC DNA]</scope>
    <source>
        <strain evidence="3">cv. XS01</strain>
    </source>
</reference>
<dbReference type="EMBL" id="KV018277">
    <property type="protein sequence ID" value="KZV17452.1"/>
    <property type="molecule type" value="Genomic_DNA"/>
</dbReference>
<accession>A0A2Z7A9B4</accession>
<dbReference type="Proteomes" id="UP000250235">
    <property type="component" value="Unassembled WGS sequence"/>
</dbReference>